<keyword evidence="2" id="KW-1185">Reference proteome</keyword>
<evidence type="ECO:0000313" key="1">
    <source>
        <dbReference type="EMBL" id="KAE9389875.1"/>
    </source>
</evidence>
<evidence type="ECO:0000313" key="2">
    <source>
        <dbReference type="Proteomes" id="UP000799118"/>
    </source>
</evidence>
<protein>
    <submittedName>
        <fullName evidence="1">Uncharacterized protein</fullName>
    </submittedName>
</protein>
<accession>A0A6A4GXW8</accession>
<organism evidence="1 2">
    <name type="scientific">Gymnopus androsaceus JB14</name>
    <dbReference type="NCBI Taxonomy" id="1447944"/>
    <lineage>
        <taxon>Eukaryota</taxon>
        <taxon>Fungi</taxon>
        <taxon>Dikarya</taxon>
        <taxon>Basidiomycota</taxon>
        <taxon>Agaricomycotina</taxon>
        <taxon>Agaricomycetes</taxon>
        <taxon>Agaricomycetidae</taxon>
        <taxon>Agaricales</taxon>
        <taxon>Marasmiineae</taxon>
        <taxon>Omphalotaceae</taxon>
        <taxon>Gymnopus</taxon>
    </lineage>
</organism>
<sequence>MWIVYLFRHFGDIREYRRHNQKVLPWNYFRWLQRFLVGFKAFMLSQWDVYLVWLTELVLYAPSLAENYNDIVENFQVAFNVAVPSSGEKSSGGGDDPAFIRTTPRSSHNVAGLGAIGCEESRYLGLDQALSSDLLEWSYLHLH</sequence>
<proteinExistence type="predicted"/>
<name>A0A6A4GXW8_9AGAR</name>
<dbReference type="AlphaFoldDB" id="A0A6A4GXW8"/>
<dbReference type="EMBL" id="ML769678">
    <property type="protein sequence ID" value="KAE9389875.1"/>
    <property type="molecule type" value="Genomic_DNA"/>
</dbReference>
<reference evidence="1" key="1">
    <citation type="journal article" date="2019" name="Environ. Microbiol.">
        <title>Fungal ecological strategies reflected in gene transcription - a case study of two litter decomposers.</title>
        <authorList>
            <person name="Barbi F."/>
            <person name="Kohler A."/>
            <person name="Barry K."/>
            <person name="Baskaran P."/>
            <person name="Daum C."/>
            <person name="Fauchery L."/>
            <person name="Ihrmark K."/>
            <person name="Kuo A."/>
            <person name="LaButti K."/>
            <person name="Lipzen A."/>
            <person name="Morin E."/>
            <person name="Grigoriev I.V."/>
            <person name="Henrissat B."/>
            <person name="Lindahl B."/>
            <person name="Martin F."/>
        </authorList>
    </citation>
    <scope>NUCLEOTIDE SEQUENCE</scope>
    <source>
        <strain evidence="1">JB14</strain>
    </source>
</reference>
<dbReference type="Proteomes" id="UP000799118">
    <property type="component" value="Unassembled WGS sequence"/>
</dbReference>
<gene>
    <name evidence="1" type="ORF">BT96DRAFT_1024840</name>
</gene>